<dbReference type="Proteomes" id="UP000321379">
    <property type="component" value="Unassembled WGS sequence"/>
</dbReference>
<dbReference type="Pfam" id="PF00482">
    <property type="entry name" value="T2SSF"/>
    <property type="match status" value="1"/>
</dbReference>
<keyword evidence="2" id="KW-1003">Cell membrane</keyword>
<evidence type="ECO:0000313" key="9">
    <source>
        <dbReference type="Proteomes" id="UP000321379"/>
    </source>
</evidence>
<dbReference type="EMBL" id="VRMG01000005">
    <property type="protein sequence ID" value="TXN31300.1"/>
    <property type="molecule type" value="Genomic_DNA"/>
</dbReference>
<keyword evidence="9" id="KW-1185">Reference proteome</keyword>
<organism evidence="8 9">
    <name type="scientific">Lacisediminihabitans profunda</name>
    <dbReference type="NCBI Taxonomy" id="2594790"/>
    <lineage>
        <taxon>Bacteria</taxon>
        <taxon>Bacillati</taxon>
        <taxon>Actinomycetota</taxon>
        <taxon>Actinomycetes</taxon>
        <taxon>Micrococcales</taxon>
        <taxon>Microbacteriaceae</taxon>
        <taxon>Lacisediminihabitans</taxon>
    </lineage>
</organism>
<evidence type="ECO:0000256" key="2">
    <source>
        <dbReference type="ARBA" id="ARBA00022475"/>
    </source>
</evidence>
<evidence type="ECO:0000256" key="6">
    <source>
        <dbReference type="SAM" id="Phobius"/>
    </source>
</evidence>
<keyword evidence="3 6" id="KW-0812">Transmembrane</keyword>
<reference evidence="8 9" key="1">
    <citation type="submission" date="2019-08" db="EMBL/GenBank/DDBJ databases">
        <title>Bacterial whole genome sequence for Glaciihabitans sp. CHu50b-6-2.</title>
        <authorList>
            <person name="Jin L."/>
        </authorList>
    </citation>
    <scope>NUCLEOTIDE SEQUENCE [LARGE SCALE GENOMIC DNA]</scope>
    <source>
        <strain evidence="8 9">CHu50b-6-2</strain>
    </source>
</reference>
<evidence type="ECO:0000256" key="4">
    <source>
        <dbReference type="ARBA" id="ARBA00022989"/>
    </source>
</evidence>
<keyword evidence="5 6" id="KW-0472">Membrane</keyword>
<sequence length="286" mass="30286">MTVALGLLLGLGIVLSVSPLLWPPSDAASTPPRLTRLLRERLAQAGLQAVSLPALAAASVLAAMASSALVFALVPVLAIAVIAGGVALVLPLSIVGWRARSRRRQARVVWPDVVDHLVSAVRSGLALPDSVVALAHSGPPQTREQFAAFEREYRATGNFALCADSLKTRLADPVADRILETLRMSREVGGSELTTVLRSLASYLRAESAIRSEVEARQSWVLNAAKLGVASPWVILLLLSTRPEAAAAYNTPGGVVLIVAGLAVTAVAYRAMLALARLPEERRWFS</sequence>
<evidence type="ECO:0000256" key="1">
    <source>
        <dbReference type="ARBA" id="ARBA00004651"/>
    </source>
</evidence>
<dbReference type="PANTHER" id="PTHR35007:SF1">
    <property type="entry name" value="PILUS ASSEMBLY PROTEIN"/>
    <property type="match status" value="1"/>
</dbReference>
<evidence type="ECO:0000313" key="8">
    <source>
        <dbReference type="EMBL" id="TXN31300.1"/>
    </source>
</evidence>
<evidence type="ECO:0000256" key="5">
    <source>
        <dbReference type="ARBA" id="ARBA00023136"/>
    </source>
</evidence>
<comment type="caution">
    <text evidence="8">The sequence shown here is derived from an EMBL/GenBank/DDBJ whole genome shotgun (WGS) entry which is preliminary data.</text>
</comment>
<dbReference type="AlphaFoldDB" id="A0A5C8UTQ8"/>
<accession>A0A5C8UTQ8</accession>
<name>A0A5C8UTQ8_9MICO</name>
<protein>
    <submittedName>
        <fullName evidence="8">Type II secretion system F family protein</fullName>
    </submittedName>
</protein>
<feature type="transmembrane region" description="Helical" evidence="6">
    <location>
        <begin position="220"/>
        <end position="241"/>
    </location>
</feature>
<evidence type="ECO:0000256" key="3">
    <source>
        <dbReference type="ARBA" id="ARBA00022692"/>
    </source>
</evidence>
<dbReference type="InterPro" id="IPR018076">
    <property type="entry name" value="T2SS_GspF_dom"/>
</dbReference>
<feature type="transmembrane region" description="Helical" evidence="6">
    <location>
        <begin position="253"/>
        <end position="276"/>
    </location>
</feature>
<proteinExistence type="predicted"/>
<evidence type="ECO:0000259" key="7">
    <source>
        <dbReference type="Pfam" id="PF00482"/>
    </source>
</evidence>
<dbReference type="RefSeq" id="WP_147782886.1">
    <property type="nucleotide sequence ID" value="NZ_VRMG01000005.1"/>
</dbReference>
<dbReference type="GO" id="GO:0005886">
    <property type="term" value="C:plasma membrane"/>
    <property type="evidence" value="ECO:0007669"/>
    <property type="project" value="UniProtKB-SubCell"/>
</dbReference>
<dbReference type="PANTHER" id="PTHR35007">
    <property type="entry name" value="INTEGRAL MEMBRANE PROTEIN-RELATED"/>
    <property type="match status" value="1"/>
</dbReference>
<comment type="subcellular location">
    <subcellularLocation>
        <location evidence="1">Cell membrane</location>
        <topology evidence="1">Multi-pass membrane protein</topology>
    </subcellularLocation>
</comment>
<keyword evidence="4 6" id="KW-1133">Transmembrane helix</keyword>
<feature type="domain" description="Type II secretion system protein GspF" evidence="7">
    <location>
        <begin position="115"/>
        <end position="239"/>
    </location>
</feature>
<feature type="transmembrane region" description="Helical" evidence="6">
    <location>
        <begin position="69"/>
        <end position="97"/>
    </location>
</feature>
<gene>
    <name evidence="8" type="ORF">FVP33_06960</name>
</gene>